<feature type="region of interest" description="Disordered" evidence="2">
    <location>
        <begin position="110"/>
        <end position="145"/>
    </location>
</feature>
<feature type="region of interest" description="Disordered" evidence="2">
    <location>
        <begin position="160"/>
        <end position="179"/>
    </location>
</feature>
<dbReference type="Proteomes" id="UP000265515">
    <property type="component" value="Unassembled WGS sequence"/>
</dbReference>
<proteinExistence type="predicted"/>
<evidence type="ECO:0000313" key="3">
    <source>
        <dbReference type="EMBL" id="GBG80573.1"/>
    </source>
</evidence>
<gene>
    <name evidence="3" type="ORF">CBR_g31033</name>
</gene>
<evidence type="ECO:0000313" key="4">
    <source>
        <dbReference type="Proteomes" id="UP000265515"/>
    </source>
</evidence>
<comment type="caution">
    <text evidence="3">The sequence shown here is derived from an EMBL/GenBank/DDBJ whole genome shotgun (WGS) entry which is preliminary data.</text>
</comment>
<protein>
    <submittedName>
        <fullName evidence="3">Uncharacterized protein</fullName>
    </submittedName>
</protein>
<dbReference type="EMBL" id="BFEA01000350">
    <property type="protein sequence ID" value="GBG80573.1"/>
    <property type="molecule type" value="Genomic_DNA"/>
</dbReference>
<keyword evidence="4" id="KW-1185">Reference proteome</keyword>
<reference evidence="3 4" key="1">
    <citation type="journal article" date="2018" name="Cell">
        <title>The Chara Genome: Secondary Complexity and Implications for Plant Terrestrialization.</title>
        <authorList>
            <person name="Nishiyama T."/>
            <person name="Sakayama H."/>
            <person name="Vries J.D."/>
            <person name="Buschmann H."/>
            <person name="Saint-Marcoux D."/>
            <person name="Ullrich K.K."/>
            <person name="Haas F.B."/>
            <person name="Vanderstraeten L."/>
            <person name="Becker D."/>
            <person name="Lang D."/>
            <person name="Vosolsobe S."/>
            <person name="Rombauts S."/>
            <person name="Wilhelmsson P.K.I."/>
            <person name="Janitza P."/>
            <person name="Kern R."/>
            <person name="Heyl A."/>
            <person name="Rumpler F."/>
            <person name="Villalobos L.I.A.C."/>
            <person name="Clay J.M."/>
            <person name="Skokan R."/>
            <person name="Toyoda A."/>
            <person name="Suzuki Y."/>
            <person name="Kagoshima H."/>
            <person name="Schijlen E."/>
            <person name="Tajeshwar N."/>
            <person name="Catarino B."/>
            <person name="Hetherington A.J."/>
            <person name="Saltykova A."/>
            <person name="Bonnot C."/>
            <person name="Breuninger H."/>
            <person name="Symeonidi A."/>
            <person name="Radhakrishnan G.V."/>
            <person name="Van Nieuwerburgh F."/>
            <person name="Deforce D."/>
            <person name="Chang C."/>
            <person name="Karol K.G."/>
            <person name="Hedrich R."/>
            <person name="Ulvskov P."/>
            <person name="Glockner G."/>
            <person name="Delwiche C.F."/>
            <person name="Petrasek J."/>
            <person name="Van de Peer Y."/>
            <person name="Friml J."/>
            <person name="Beilby M."/>
            <person name="Dolan L."/>
            <person name="Kohara Y."/>
            <person name="Sugano S."/>
            <person name="Fujiyama A."/>
            <person name="Delaux P.-M."/>
            <person name="Quint M."/>
            <person name="TheiBen G."/>
            <person name="Hagemann M."/>
            <person name="Harholt J."/>
            <person name="Dunand C."/>
            <person name="Zachgo S."/>
            <person name="Langdale J."/>
            <person name="Maumus F."/>
            <person name="Straeten D.V.D."/>
            <person name="Gould S.B."/>
            <person name="Rensing S.A."/>
        </authorList>
    </citation>
    <scope>NUCLEOTIDE SEQUENCE [LARGE SCALE GENOMIC DNA]</scope>
    <source>
        <strain evidence="3 4">S276</strain>
    </source>
</reference>
<organism evidence="3 4">
    <name type="scientific">Chara braunii</name>
    <name type="common">Braun's stonewort</name>
    <dbReference type="NCBI Taxonomy" id="69332"/>
    <lineage>
        <taxon>Eukaryota</taxon>
        <taxon>Viridiplantae</taxon>
        <taxon>Streptophyta</taxon>
        <taxon>Charophyceae</taxon>
        <taxon>Charales</taxon>
        <taxon>Characeae</taxon>
        <taxon>Chara</taxon>
    </lineage>
</organism>
<evidence type="ECO:0000256" key="2">
    <source>
        <dbReference type="SAM" id="MobiDB-lite"/>
    </source>
</evidence>
<feature type="compositionally biased region" description="Basic and acidic residues" evidence="2">
    <location>
        <begin position="161"/>
        <end position="179"/>
    </location>
</feature>
<dbReference type="AlphaFoldDB" id="A0A388LED0"/>
<feature type="compositionally biased region" description="Basic and acidic residues" evidence="2">
    <location>
        <begin position="110"/>
        <end position="124"/>
    </location>
</feature>
<evidence type="ECO:0000256" key="1">
    <source>
        <dbReference type="SAM" id="Coils"/>
    </source>
</evidence>
<sequence length="491" mass="56883">MMLDKPNISMYVPCFRGRFNDHDPKSNDCISVRCEMAAPSSKDLESELTFEELLDLRARQIGALEDRIEGAASKVAYNRAQDKCRWDKMARVRKEPLKVGDTVLLMETREELPAKRRQERRESEVPEAPPQSIQRPEDQAMAETGPETTYELTGQMMDEDQAARQKELDRQERAAREQEIRAEVRRKNLEELHRKEDKGERSVDLKDRLGKSVSRQQEEDPPLLSEAWKNFDRLMRAARGPEGPQQEMRVKLVFADLLTLKGVMKEGFAAARPSDQKIGERLTKVVHKAYGKRLEWKQEAKDLKENQERLDRELDAMKVELEKVWVGNEAIRQVNQTLDKVNEALRAYLQAQQASFQAKEVKWEKRIKELEAKLEQRAPTTLVDWTEVQGFEMKRPPAEEAFKSQKEEEKVDLQGGEDVPLLDKEMLQPQDMHMEGKAKSEESEWQMPSTVALQQARKGLDVTQQAEMVRDEGAMHSRASYTRYLSECCRI</sequence>
<feature type="compositionally biased region" description="Basic and acidic residues" evidence="2">
    <location>
        <begin position="192"/>
        <end position="210"/>
    </location>
</feature>
<name>A0A388LED0_CHABU</name>
<feature type="coiled-coil region" evidence="1">
    <location>
        <begin position="293"/>
        <end position="373"/>
    </location>
</feature>
<keyword evidence="1" id="KW-0175">Coiled coil</keyword>
<dbReference type="Gramene" id="GBG80573">
    <property type="protein sequence ID" value="GBG80573"/>
    <property type="gene ID" value="CBR_g31033"/>
</dbReference>
<feature type="region of interest" description="Disordered" evidence="2">
    <location>
        <begin position="192"/>
        <end position="221"/>
    </location>
</feature>
<accession>A0A388LED0</accession>